<accession>A0A814K275</accession>
<evidence type="ECO:0000313" key="3">
    <source>
        <dbReference type="Proteomes" id="UP000663879"/>
    </source>
</evidence>
<dbReference type="AlphaFoldDB" id="A0A814K275"/>
<dbReference type="Proteomes" id="UP000663879">
    <property type="component" value="Unassembled WGS sequence"/>
</dbReference>
<sequence length="79" mass="9246">MEEKIFNTRNTLNIYRKKKLFTDTDDFSWNISLADNFSSDKTINTWEMNVLSDYESSSDTETDFESDCSETNSMESESD</sequence>
<protein>
    <submittedName>
        <fullName evidence="2">Uncharacterized protein</fullName>
    </submittedName>
</protein>
<feature type="compositionally biased region" description="Acidic residues" evidence="1">
    <location>
        <begin position="56"/>
        <end position="68"/>
    </location>
</feature>
<evidence type="ECO:0000313" key="2">
    <source>
        <dbReference type="EMBL" id="CAF1045776.1"/>
    </source>
</evidence>
<dbReference type="EMBL" id="CAJNOC010005212">
    <property type="protein sequence ID" value="CAF1045776.1"/>
    <property type="molecule type" value="Genomic_DNA"/>
</dbReference>
<name>A0A814K275_9BILA</name>
<organism evidence="2 3">
    <name type="scientific">Brachionus calyciflorus</name>
    <dbReference type="NCBI Taxonomy" id="104777"/>
    <lineage>
        <taxon>Eukaryota</taxon>
        <taxon>Metazoa</taxon>
        <taxon>Spiralia</taxon>
        <taxon>Gnathifera</taxon>
        <taxon>Rotifera</taxon>
        <taxon>Eurotatoria</taxon>
        <taxon>Monogononta</taxon>
        <taxon>Pseudotrocha</taxon>
        <taxon>Ploima</taxon>
        <taxon>Brachionidae</taxon>
        <taxon>Brachionus</taxon>
    </lineage>
</organism>
<feature type="region of interest" description="Disordered" evidence="1">
    <location>
        <begin position="54"/>
        <end position="79"/>
    </location>
</feature>
<keyword evidence="3" id="KW-1185">Reference proteome</keyword>
<evidence type="ECO:0000256" key="1">
    <source>
        <dbReference type="SAM" id="MobiDB-lite"/>
    </source>
</evidence>
<comment type="caution">
    <text evidence="2">The sequence shown here is derived from an EMBL/GenBank/DDBJ whole genome shotgun (WGS) entry which is preliminary data.</text>
</comment>
<gene>
    <name evidence="2" type="ORF">OXX778_LOCUS18577</name>
</gene>
<proteinExistence type="predicted"/>
<reference evidence="2" key="1">
    <citation type="submission" date="2021-02" db="EMBL/GenBank/DDBJ databases">
        <authorList>
            <person name="Nowell W R."/>
        </authorList>
    </citation>
    <scope>NUCLEOTIDE SEQUENCE</scope>
    <source>
        <strain evidence="2">Ploen Becks lab</strain>
    </source>
</reference>